<dbReference type="SUPFAM" id="SSF52799">
    <property type="entry name" value="(Phosphotyrosine protein) phosphatases II"/>
    <property type="match status" value="1"/>
</dbReference>
<dbReference type="InterPro" id="IPR029021">
    <property type="entry name" value="Prot-tyrosine_phosphatase-like"/>
</dbReference>
<feature type="region of interest" description="Disordered" evidence="3">
    <location>
        <begin position="875"/>
        <end position="1065"/>
    </location>
</feature>
<evidence type="ECO:0000259" key="4">
    <source>
        <dbReference type="PROSITE" id="PS50054"/>
    </source>
</evidence>
<sequence length="1103" mass="122872">MATPEKDEEVVLDGGGEEEAGPDEEPEDRVKSIQSHYLRCPSPTRLSTASDRFSTMTDRFSMISGFSNSESIFMEPIHLSSAIAAKKIINEELPKKDVKIAPVPESMLESAEQLMVEDLYNRVKDMIDDRSLYNTPCVLDIQRALIKDHVEAPFNPVDEVWPNIFIGEKSVAVNKARLKRMGITHVLNAAHGTGVYTGQAFYSGMDITYMGIEVDDFADADISPHFRTAAEFLDEALLTHRGKVLVDSMMGVSRSAVLVAAYLMIFQDMTIMDALTEIRKKRAINPNEGFIKQLRQLNENLQEERDDEDNETLSQCSVIDTLAQMDEEESLMGVKAHSIMMEEEGDCASVMSSVASSAAALRAGIQSGPNGGDTRSSSDNLDLPGKEGEEEEDDDINSVIREWQRRNEKYQNDDWWEAQLMSECEDDGESVQGERKPRPKPEDLDSVTSEDVRVMREMLKKRRDFDSVSSVSSKSSCSSYSDLWKQRLREIEEQAASRYKAKENEESEGETDGESGSKISRKKIDDELESIMSDSSSMYNFCKKNKDSLSVLERWKVKRIHYGWNKKEAESDTGSVVSGGGQGEGEGETPTPSLEDVNLTAYQTWKLKQQKKYGGEENKNELLDICRGADSATAKRRQRREELLERSRKTLEESQSVCGWDSASSVSGSSIPLSAFCAGAFPAASVAADDSVSMLSGRSRQSQARSVHSQPPAAPPQLPPLPPLQTPDGEPMVNLASIQNWISNVVVETLMQKQGDLDGSVLGSVLGSLGGRSQLGSVGGRSQLGSVRGLDDDKVSMLSGASGSSYQSRCRAESVLSAGGTSRPLSEYASLSGRKKVTTTSVPLYSLFQDEVNLNKLDSMDKEMKLEMRDKMAAYEKKKITEDNKRSTLYKKKKPKDEDEDEEQGEAETSDITSNRYSSPTTAPPSARPKIKRDYGRSGRLNLSGISKDATCSIDEWLKNVRPPSRRPEPVDEDEPTGSSDTTDYSRNGFAHTSDDEEVEYRGSREEEDEVEYSASRYRASSDYSEGFRQSATSEQQYQPKRDTEGRGTSRDDDDDDEEDVNAYISQIRQRCRERVQRELEEKEDEVLAAWRTQEELKSATHK</sequence>
<organism evidence="6 7">
    <name type="scientific">Alosa alosa</name>
    <name type="common">allis shad</name>
    <dbReference type="NCBI Taxonomy" id="278164"/>
    <lineage>
        <taxon>Eukaryota</taxon>
        <taxon>Metazoa</taxon>
        <taxon>Chordata</taxon>
        <taxon>Craniata</taxon>
        <taxon>Vertebrata</taxon>
        <taxon>Euteleostomi</taxon>
        <taxon>Actinopterygii</taxon>
        <taxon>Neopterygii</taxon>
        <taxon>Teleostei</taxon>
        <taxon>Clupei</taxon>
        <taxon>Clupeiformes</taxon>
        <taxon>Clupeoidei</taxon>
        <taxon>Clupeidae</taxon>
        <taxon>Alosa</taxon>
    </lineage>
</organism>
<feature type="compositionally biased region" description="Polar residues" evidence="3">
    <location>
        <begin position="1028"/>
        <end position="1039"/>
    </location>
</feature>
<feature type="domain" description="Tyrosine-protein phosphatase" evidence="4">
    <location>
        <begin position="155"/>
        <end position="303"/>
    </location>
</feature>
<feature type="region of interest" description="Disordered" evidence="3">
    <location>
        <begin position="628"/>
        <end position="663"/>
    </location>
</feature>
<reference evidence="6" key="1">
    <citation type="submission" date="2020-10" db="EMBL/GenBank/DDBJ databases">
        <title>Chromosome-scale genome assembly of the Allis shad, Alosa alosa.</title>
        <authorList>
            <person name="Margot Z."/>
            <person name="Christophe K."/>
            <person name="Cabau C."/>
            <person name="Louis A."/>
            <person name="Berthelot C."/>
            <person name="Parey E."/>
            <person name="Roest Crollius H."/>
            <person name="Montfort J."/>
            <person name="Robinson-Rechavi M."/>
            <person name="Bucao C."/>
            <person name="Bouchez O."/>
            <person name="Gislard M."/>
            <person name="Lluch J."/>
            <person name="Milhes M."/>
            <person name="Lampietro C."/>
            <person name="Lopez Roques C."/>
            <person name="Donnadieu C."/>
            <person name="Braasch I."/>
            <person name="Desvignes T."/>
            <person name="Postlethwait J."/>
            <person name="Bobe J."/>
            <person name="Guiguen Y."/>
        </authorList>
    </citation>
    <scope>NUCLEOTIDE SEQUENCE</scope>
    <source>
        <strain evidence="6">M-15738</strain>
        <tissue evidence="6">Blood</tissue>
    </source>
</reference>
<evidence type="ECO:0000256" key="3">
    <source>
        <dbReference type="SAM" id="MobiDB-lite"/>
    </source>
</evidence>
<evidence type="ECO:0000256" key="2">
    <source>
        <dbReference type="SAM" id="Coils"/>
    </source>
</evidence>
<dbReference type="PRINTS" id="PR01908">
    <property type="entry name" value="ADSPHPHTASE"/>
</dbReference>
<feature type="compositionally biased region" description="Pro residues" evidence="3">
    <location>
        <begin position="712"/>
        <end position="725"/>
    </location>
</feature>
<dbReference type="PANTHER" id="PTHR45682:SF4">
    <property type="entry name" value="SERINE_THREONINE_TYROSINE-INTERACTING-LIKE PROTEIN 2"/>
    <property type="match status" value="1"/>
</dbReference>
<feature type="domain" description="Tyrosine specific protein phosphatases" evidence="5">
    <location>
        <begin position="224"/>
        <end position="282"/>
    </location>
</feature>
<dbReference type="InterPro" id="IPR000387">
    <property type="entry name" value="Tyr_Pase_dom"/>
</dbReference>
<evidence type="ECO:0000259" key="5">
    <source>
        <dbReference type="PROSITE" id="PS50056"/>
    </source>
</evidence>
<dbReference type="GO" id="GO:0033549">
    <property type="term" value="F:MAP kinase phosphatase activity"/>
    <property type="evidence" value="ECO:0007669"/>
    <property type="project" value="TreeGrafter"/>
</dbReference>
<dbReference type="AlphaFoldDB" id="A0AAV6FK99"/>
<evidence type="ECO:0000313" key="7">
    <source>
        <dbReference type="Proteomes" id="UP000823561"/>
    </source>
</evidence>
<feature type="compositionally biased region" description="Polar residues" evidence="3">
    <location>
        <begin position="977"/>
        <end position="986"/>
    </location>
</feature>
<dbReference type="InterPro" id="IPR020405">
    <property type="entry name" value="Atypical_DUSP_subfamA"/>
</dbReference>
<feature type="compositionally biased region" description="Basic and acidic residues" evidence="3">
    <location>
        <begin position="639"/>
        <end position="652"/>
    </location>
</feature>
<dbReference type="PROSITE" id="PS50056">
    <property type="entry name" value="TYR_PHOSPHATASE_2"/>
    <property type="match status" value="1"/>
</dbReference>
<feature type="coiled-coil region" evidence="2">
    <location>
        <begin position="287"/>
        <end position="314"/>
    </location>
</feature>
<comment type="caution">
    <text evidence="6">The sequence shown here is derived from an EMBL/GenBank/DDBJ whole genome shotgun (WGS) entry which is preliminary data.</text>
</comment>
<keyword evidence="2" id="KW-0175">Coiled coil</keyword>
<feature type="compositionally biased region" description="Acidic residues" evidence="3">
    <location>
        <begin position="898"/>
        <end position="909"/>
    </location>
</feature>
<dbReference type="Proteomes" id="UP000823561">
    <property type="component" value="Chromosome 23"/>
</dbReference>
<feature type="region of interest" description="Disordered" evidence="3">
    <location>
        <begin position="495"/>
        <end position="524"/>
    </location>
</feature>
<feature type="compositionally biased region" description="Low complexity" evidence="3">
    <location>
        <begin position="1013"/>
        <end position="1025"/>
    </location>
</feature>
<feature type="compositionally biased region" description="Basic and acidic residues" evidence="3">
    <location>
        <begin position="875"/>
        <end position="886"/>
    </location>
</feature>
<protein>
    <recommendedName>
        <fullName evidence="8">Inactive dual specificity phosphatase 27</fullName>
    </recommendedName>
</protein>
<dbReference type="PANTHER" id="PTHR45682">
    <property type="entry name" value="AGAP008228-PA"/>
    <property type="match status" value="1"/>
</dbReference>
<feature type="compositionally biased region" description="Acidic residues" evidence="3">
    <location>
        <begin position="1"/>
        <end position="27"/>
    </location>
</feature>
<dbReference type="PROSITE" id="PS50054">
    <property type="entry name" value="TYR_PHOSPHATASE_DUAL"/>
    <property type="match status" value="1"/>
</dbReference>
<feature type="region of interest" description="Disordered" evidence="3">
    <location>
        <begin position="568"/>
        <end position="596"/>
    </location>
</feature>
<feature type="region of interest" description="Disordered" evidence="3">
    <location>
        <begin position="424"/>
        <end position="455"/>
    </location>
</feature>
<feature type="region of interest" description="Disordered" evidence="3">
    <location>
        <begin position="364"/>
        <end position="397"/>
    </location>
</feature>
<dbReference type="GO" id="GO:0043409">
    <property type="term" value="P:negative regulation of MAPK cascade"/>
    <property type="evidence" value="ECO:0007669"/>
    <property type="project" value="TreeGrafter"/>
</dbReference>
<feature type="compositionally biased region" description="Basic and acidic residues" evidence="3">
    <location>
        <begin position="432"/>
        <end position="443"/>
    </location>
</feature>
<evidence type="ECO:0000256" key="1">
    <source>
        <dbReference type="ARBA" id="ARBA00008601"/>
    </source>
</evidence>
<name>A0AAV6FK99_9TELE</name>
<comment type="similarity">
    <text evidence="1">Belongs to the protein-tyrosine phosphatase family. Non-receptor class dual specificity subfamily.</text>
</comment>
<proteinExistence type="inferred from homology"/>
<feature type="region of interest" description="Disordered" evidence="3">
    <location>
        <begin position="694"/>
        <end position="730"/>
    </location>
</feature>
<gene>
    <name evidence="6" type="ORF">AALO_G00286150</name>
</gene>
<accession>A0AAV6FK99</accession>
<dbReference type="InterPro" id="IPR020422">
    <property type="entry name" value="TYR_PHOSPHATASE_DUAL_dom"/>
</dbReference>
<feature type="region of interest" description="Disordered" evidence="3">
    <location>
        <begin position="1"/>
        <end position="30"/>
    </location>
</feature>
<evidence type="ECO:0008006" key="8">
    <source>
        <dbReference type="Google" id="ProtNLM"/>
    </source>
</evidence>
<dbReference type="PRINTS" id="PR01909">
    <property type="entry name" value="ADSPHPHTASEA"/>
</dbReference>
<dbReference type="GO" id="GO:0008138">
    <property type="term" value="F:protein tyrosine/serine/threonine phosphatase activity"/>
    <property type="evidence" value="ECO:0007669"/>
    <property type="project" value="InterPro"/>
</dbReference>
<dbReference type="Pfam" id="PF00782">
    <property type="entry name" value="DSPc"/>
    <property type="match status" value="1"/>
</dbReference>
<feature type="compositionally biased region" description="Polar residues" evidence="3">
    <location>
        <begin position="694"/>
        <end position="709"/>
    </location>
</feature>
<dbReference type="Gene3D" id="3.90.190.10">
    <property type="entry name" value="Protein tyrosine phosphatase superfamily"/>
    <property type="match status" value="1"/>
</dbReference>
<feature type="compositionally biased region" description="Basic and acidic residues" evidence="3">
    <location>
        <begin position="1040"/>
        <end position="1051"/>
    </location>
</feature>
<dbReference type="SMART" id="SM00195">
    <property type="entry name" value="DSPc"/>
    <property type="match status" value="1"/>
</dbReference>
<feature type="compositionally biased region" description="Acidic residues" evidence="3">
    <location>
        <begin position="1052"/>
        <end position="1061"/>
    </location>
</feature>
<dbReference type="InterPro" id="IPR000340">
    <property type="entry name" value="Dual-sp_phosphatase_cat-dom"/>
</dbReference>
<dbReference type="EMBL" id="JADWDJ010000023">
    <property type="protein sequence ID" value="KAG5261597.1"/>
    <property type="molecule type" value="Genomic_DNA"/>
</dbReference>
<dbReference type="GO" id="GO:0005737">
    <property type="term" value="C:cytoplasm"/>
    <property type="evidence" value="ECO:0007669"/>
    <property type="project" value="TreeGrafter"/>
</dbReference>
<evidence type="ECO:0000313" key="6">
    <source>
        <dbReference type="EMBL" id="KAG5261597.1"/>
    </source>
</evidence>
<keyword evidence="7" id="KW-1185">Reference proteome</keyword>